<keyword evidence="1" id="KW-0245">EGF-like domain</keyword>
<evidence type="ECO:0000313" key="6">
    <source>
        <dbReference type="Proteomes" id="UP000663829"/>
    </source>
</evidence>
<dbReference type="Proteomes" id="UP000681722">
    <property type="component" value="Unassembled WGS sequence"/>
</dbReference>
<dbReference type="PANTHER" id="PTHR24044">
    <property type="entry name" value="NOTCH LIGAND FAMILY MEMBER"/>
    <property type="match status" value="1"/>
</dbReference>
<dbReference type="PANTHER" id="PTHR24044:SF417">
    <property type="entry name" value="WEARY, ISOFORM B"/>
    <property type="match status" value="1"/>
</dbReference>
<gene>
    <name evidence="4" type="ORF">GPM918_LOCUS35348</name>
    <name evidence="5" type="ORF">SRO942_LOCUS36065</name>
</gene>
<evidence type="ECO:0000259" key="3">
    <source>
        <dbReference type="PROSITE" id="PS50026"/>
    </source>
</evidence>
<dbReference type="Proteomes" id="UP000663829">
    <property type="component" value="Unassembled WGS sequence"/>
</dbReference>
<protein>
    <recommendedName>
        <fullName evidence="3">EGF-like domain-containing protein</fullName>
    </recommendedName>
</protein>
<dbReference type="Gene3D" id="2.10.25.10">
    <property type="entry name" value="Laminin"/>
    <property type="match status" value="2"/>
</dbReference>
<feature type="disulfide bond" evidence="1">
    <location>
        <begin position="182"/>
        <end position="191"/>
    </location>
</feature>
<comment type="caution">
    <text evidence="1">Lacks conserved residue(s) required for the propagation of feature annotation.</text>
</comment>
<feature type="disulfide bond" evidence="1">
    <location>
        <begin position="124"/>
        <end position="141"/>
    </location>
</feature>
<dbReference type="EMBL" id="CAJNOQ010020390">
    <property type="protein sequence ID" value="CAF1467887.1"/>
    <property type="molecule type" value="Genomic_DNA"/>
</dbReference>
<feature type="chain" id="PRO_5036228573" description="EGF-like domain-containing protein" evidence="2">
    <location>
        <begin position="17"/>
        <end position="209"/>
    </location>
</feature>
<feature type="domain" description="EGF-like" evidence="3">
    <location>
        <begin position="157"/>
        <end position="192"/>
    </location>
</feature>
<evidence type="ECO:0000313" key="5">
    <source>
        <dbReference type="EMBL" id="CAF4336515.1"/>
    </source>
</evidence>
<name>A0A815QU68_9BILA</name>
<feature type="domain" description="EGF-like" evidence="3">
    <location>
        <begin position="113"/>
        <end position="153"/>
    </location>
</feature>
<feature type="disulfide bond" evidence="1">
    <location>
        <begin position="143"/>
        <end position="152"/>
    </location>
</feature>
<dbReference type="PROSITE" id="PS00022">
    <property type="entry name" value="EGF_1"/>
    <property type="match status" value="2"/>
</dbReference>
<evidence type="ECO:0000256" key="2">
    <source>
        <dbReference type="SAM" id="SignalP"/>
    </source>
</evidence>
<keyword evidence="1" id="KW-1015">Disulfide bond</keyword>
<dbReference type="EMBL" id="CAJOBC010085855">
    <property type="protein sequence ID" value="CAF4336515.1"/>
    <property type="molecule type" value="Genomic_DNA"/>
</dbReference>
<proteinExistence type="predicted"/>
<accession>A0A815QU68</accession>
<keyword evidence="2" id="KW-0732">Signal</keyword>
<keyword evidence="6" id="KW-1185">Reference proteome</keyword>
<dbReference type="OrthoDB" id="283575at2759"/>
<organism evidence="4 6">
    <name type="scientific">Didymodactylos carnosus</name>
    <dbReference type="NCBI Taxonomy" id="1234261"/>
    <lineage>
        <taxon>Eukaryota</taxon>
        <taxon>Metazoa</taxon>
        <taxon>Spiralia</taxon>
        <taxon>Gnathifera</taxon>
        <taxon>Rotifera</taxon>
        <taxon>Eurotatoria</taxon>
        <taxon>Bdelloidea</taxon>
        <taxon>Philodinida</taxon>
        <taxon>Philodinidae</taxon>
        <taxon>Didymodactylos</taxon>
    </lineage>
</organism>
<reference evidence="4" key="1">
    <citation type="submission" date="2021-02" db="EMBL/GenBank/DDBJ databases">
        <authorList>
            <person name="Nowell W R."/>
        </authorList>
    </citation>
    <scope>NUCLEOTIDE SEQUENCE</scope>
</reference>
<evidence type="ECO:0000313" key="4">
    <source>
        <dbReference type="EMBL" id="CAF1467887.1"/>
    </source>
</evidence>
<dbReference type="SMART" id="SM00181">
    <property type="entry name" value="EGF"/>
    <property type="match status" value="3"/>
</dbReference>
<feature type="domain" description="EGF-like" evidence="3">
    <location>
        <begin position="68"/>
        <end position="108"/>
    </location>
</feature>
<feature type="signal peptide" evidence="2">
    <location>
        <begin position="1"/>
        <end position="16"/>
    </location>
</feature>
<dbReference type="GO" id="GO:0005112">
    <property type="term" value="F:Notch binding"/>
    <property type="evidence" value="ECO:0007669"/>
    <property type="project" value="TreeGrafter"/>
</dbReference>
<dbReference type="InterPro" id="IPR050906">
    <property type="entry name" value="Notch_signaling"/>
</dbReference>
<sequence length="209" mass="22494">MYCILVITLLFGYSYSQCPAANQLVCGALPCVQTGTLFSCLCPDLTLQSNPALCGGTVTTTTVPTIVVPNACDTVTCQAGATCIPTSVNPLAYICLCPNNIIGNPNCPTSPIVSNPCVAQPNKCQNGGTCIVNPISLQACCLCPTNYYGPNCQSTCVRQCASDWCYNGGRCGNAYGRPYCSCPQNYRGRRCEVKLNTHNYVYLYHHPRW</sequence>
<dbReference type="AlphaFoldDB" id="A0A815QU68"/>
<dbReference type="InterPro" id="IPR000742">
    <property type="entry name" value="EGF"/>
</dbReference>
<dbReference type="Pfam" id="PF00008">
    <property type="entry name" value="EGF"/>
    <property type="match status" value="1"/>
</dbReference>
<comment type="caution">
    <text evidence="4">The sequence shown here is derived from an EMBL/GenBank/DDBJ whole genome shotgun (WGS) entry which is preliminary data.</text>
</comment>
<evidence type="ECO:0000256" key="1">
    <source>
        <dbReference type="PROSITE-ProRule" id="PRU00076"/>
    </source>
</evidence>
<dbReference type="SUPFAM" id="SSF57196">
    <property type="entry name" value="EGF/Laminin"/>
    <property type="match status" value="2"/>
</dbReference>
<dbReference type="PROSITE" id="PS50026">
    <property type="entry name" value="EGF_3"/>
    <property type="match status" value="3"/>
</dbReference>